<reference evidence="3" key="2">
    <citation type="submission" date="2025-09" db="UniProtKB">
        <authorList>
            <consortium name="Ensembl"/>
        </authorList>
    </citation>
    <scope>IDENTIFICATION</scope>
</reference>
<feature type="domain" description="Core shell protein Gag P30" evidence="2">
    <location>
        <begin position="218"/>
        <end position="415"/>
    </location>
</feature>
<dbReference type="SUPFAM" id="SSF47836">
    <property type="entry name" value="Retroviral matrix proteins"/>
    <property type="match status" value="1"/>
</dbReference>
<organism evidence="3 4">
    <name type="scientific">Catharus ustulatus</name>
    <name type="common">Russet-backed thrush</name>
    <name type="synonym">Hylocichla ustulatus</name>
    <dbReference type="NCBI Taxonomy" id="91951"/>
    <lineage>
        <taxon>Eukaryota</taxon>
        <taxon>Metazoa</taxon>
        <taxon>Chordata</taxon>
        <taxon>Craniata</taxon>
        <taxon>Vertebrata</taxon>
        <taxon>Euteleostomi</taxon>
        <taxon>Archelosauria</taxon>
        <taxon>Archosauria</taxon>
        <taxon>Dinosauria</taxon>
        <taxon>Saurischia</taxon>
        <taxon>Theropoda</taxon>
        <taxon>Coelurosauria</taxon>
        <taxon>Aves</taxon>
        <taxon>Neognathae</taxon>
        <taxon>Neoaves</taxon>
        <taxon>Telluraves</taxon>
        <taxon>Australaves</taxon>
        <taxon>Passeriformes</taxon>
        <taxon>Turdidae</taxon>
        <taxon>Catharus</taxon>
    </lineage>
</organism>
<dbReference type="Pfam" id="PF02093">
    <property type="entry name" value="Gag_p30"/>
    <property type="match status" value="1"/>
</dbReference>
<keyword evidence="4" id="KW-1185">Reference proteome</keyword>
<reference evidence="3" key="1">
    <citation type="submission" date="2025-08" db="UniProtKB">
        <authorList>
            <consortium name="Ensembl"/>
        </authorList>
    </citation>
    <scope>IDENTIFICATION</scope>
</reference>
<protein>
    <recommendedName>
        <fullName evidence="2">Core shell protein Gag P30 domain-containing protein</fullName>
    </recommendedName>
</protein>
<dbReference type="Ensembl" id="ENSCUST00005025843.1">
    <property type="protein sequence ID" value="ENSCUSP00005024961.1"/>
    <property type="gene ID" value="ENSCUSG00005015547.1"/>
</dbReference>
<dbReference type="AlphaFoldDB" id="A0A8C3V9I6"/>
<dbReference type="InterPro" id="IPR008919">
    <property type="entry name" value="Retrov_capsid_N"/>
</dbReference>
<evidence type="ECO:0000313" key="3">
    <source>
        <dbReference type="Ensembl" id="ENSCUSP00005024961.1"/>
    </source>
</evidence>
<dbReference type="InterPro" id="IPR036946">
    <property type="entry name" value="G_retro_matrix_sf"/>
</dbReference>
<name>A0A8C3V9I6_CATUS</name>
<feature type="region of interest" description="Disordered" evidence="1">
    <location>
        <begin position="137"/>
        <end position="159"/>
    </location>
</feature>
<dbReference type="PANTHER" id="PTHR33166">
    <property type="entry name" value="GAG_P30 DOMAIN-CONTAINING PROTEIN"/>
    <property type="match status" value="1"/>
</dbReference>
<dbReference type="InterPro" id="IPR003036">
    <property type="entry name" value="Gag_P30"/>
</dbReference>
<dbReference type="SUPFAM" id="SSF47943">
    <property type="entry name" value="Retrovirus capsid protein, N-terminal core domain"/>
    <property type="match status" value="1"/>
</dbReference>
<evidence type="ECO:0000259" key="2">
    <source>
        <dbReference type="Pfam" id="PF02093"/>
    </source>
</evidence>
<dbReference type="InterPro" id="IPR010999">
    <property type="entry name" value="Retrovr_matrix"/>
</dbReference>
<sequence>PEIPDDSPLGCLLQHWNAGNFGQELSKRRLIDFCNNVWPLYEPDGMQWPRNGTLNPDIITPLMHFLQSNEKWDEIPYLDLFYYLKDKPEWQKECGIMVLKTLKVNCEGCKGWQKEKECSVRFSEPEEDVSLLVAPSAPPMEERDSGESMPEVEREDREAKVEITDIPRTPLSERTRRGRWEVERKKKEEGAHLMVPLHEAVGPQGERVVVKVPFSPNDLLIWKQSAGAYREDPERTARVVKMVIKTQNPDWNDLQVLLDTIMDSTEKEMVFKAMTEKAREMIRLRLVDGTVNDLVPREDPEWDPNSTGGSRRLKAYQELLTEGIRNGIPKTLNWSKLYSVRQEKNESPSTFLERLKETARRYTNLEVEGESGKLQLALIFMGQSQEDIRKKLQKLEGEDTQNLDKLLEVAWKVYNNREKETARKQQATMLAVLQQAAGNNMRGGSRGRGLRGGRGMAREGRLIGTGGLMGQLNMGRGRMQLGIDQCAICKNRGHWKNEYPLNQGMNSGGGIIASGDGNQGMMNNTGAFPGNPQGVAQAFMMGNYQNSS</sequence>
<dbReference type="InterPro" id="IPR050462">
    <property type="entry name" value="Retroviral_Gag-Pol_poly"/>
</dbReference>
<evidence type="ECO:0000256" key="1">
    <source>
        <dbReference type="SAM" id="MobiDB-lite"/>
    </source>
</evidence>
<accession>A0A8C3V9I6</accession>
<feature type="compositionally biased region" description="Basic and acidic residues" evidence="1">
    <location>
        <begin position="140"/>
        <end position="159"/>
    </location>
</feature>
<dbReference type="Gene3D" id="1.10.375.10">
    <property type="entry name" value="Human Immunodeficiency Virus Type 1 Capsid Protein"/>
    <property type="match status" value="1"/>
</dbReference>
<evidence type="ECO:0000313" key="4">
    <source>
        <dbReference type="Proteomes" id="UP000694563"/>
    </source>
</evidence>
<dbReference type="Gene3D" id="1.10.150.180">
    <property type="entry name" value="Gamma-retroviral matrix domain"/>
    <property type="match status" value="1"/>
</dbReference>
<dbReference type="GO" id="GO:0019068">
    <property type="term" value="P:virion assembly"/>
    <property type="evidence" value="ECO:0007669"/>
    <property type="project" value="InterPro"/>
</dbReference>
<proteinExistence type="predicted"/>
<dbReference type="Proteomes" id="UP000694563">
    <property type="component" value="Unassembled WGS sequence"/>
</dbReference>